<dbReference type="AlphaFoldDB" id="A0A2L2T5L0"/>
<evidence type="ECO:0000256" key="1">
    <source>
        <dbReference type="SAM" id="MobiDB-lite"/>
    </source>
</evidence>
<dbReference type="Proteomes" id="UP000245910">
    <property type="component" value="Chromosome IIII"/>
</dbReference>
<reference evidence="3" key="1">
    <citation type="submission" date="2014-10" db="EMBL/GenBank/DDBJ databases">
        <authorList>
            <person name="King R."/>
        </authorList>
    </citation>
    <scope>NUCLEOTIDE SEQUENCE [LARGE SCALE GENOMIC DNA]</scope>
    <source>
        <strain evidence="3">A3/5</strain>
    </source>
</reference>
<name>A0A2L2T5L0_9HYPO</name>
<protein>
    <submittedName>
        <fullName evidence="2">Uncharacterized protein</fullName>
    </submittedName>
</protein>
<accession>A0A2L2T5L0</accession>
<dbReference type="EMBL" id="LN649232">
    <property type="protein sequence ID" value="CEI40991.1"/>
    <property type="molecule type" value="Genomic_DNA"/>
</dbReference>
<feature type="region of interest" description="Disordered" evidence="1">
    <location>
        <begin position="88"/>
        <end position="112"/>
    </location>
</feature>
<sequence length="112" mass="12160">MTVPFSGPIRRPVEKRNNQGRVVQGWTTLYANDTANVLSAADLHPSYRSALVSSSLETLYASRVPTTATHGNPPLIASNRFAACHQTPTAMQRKRHGSSDGLRTANGEAGWR</sequence>
<organism evidence="2 3">
    <name type="scientific">Fusarium venenatum</name>
    <dbReference type="NCBI Taxonomy" id="56646"/>
    <lineage>
        <taxon>Eukaryota</taxon>
        <taxon>Fungi</taxon>
        <taxon>Dikarya</taxon>
        <taxon>Ascomycota</taxon>
        <taxon>Pezizomycotina</taxon>
        <taxon>Sordariomycetes</taxon>
        <taxon>Hypocreomycetidae</taxon>
        <taxon>Hypocreales</taxon>
        <taxon>Nectriaceae</taxon>
        <taxon>Fusarium</taxon>
    </lineage>
</organism>
<evidence type="ECO:0000313" key="3">
    <source>
        <dbReference type="Proteomes" id="UP000245910"/>
    </source>
</evidence>
<keyword evidence="3" id="KW-1185">Reference proteome</keyword>
<proteinExistence type="predicted"/>
<evidence type="ECO:0000313" key="2">
    <source>
        <dbReference type="EMBL" id="CEI40991.1"/>
    </source>
</evidence>